<dbReference type="GO" id="GO:0005886">
    <property type="term" value="C:plasma membrane"/>
    <property type="evidence" value="ECO:0007669"/>
    <property type="project" value="TreeGrafter"/>
</dbReference>
<dbReference type="GO" id="GO:0005283">
    <property type="term" value="F:amino acid:sodium symporter activity"/>
    <property type="evidence" value="ECO:0007669"/>
    <property type="project" value="TreeGrafter"/>
</dbReference>
<evidence type="ECO:0000256" key="3">
    <source>
        <dbReference type="ARBA" id="ARBA00022448"/>
    </source>
</evidence>
<evidence type="ECO:0000313" key="18">
    <source>
        <dbReference type="Proteomes" id="UP000078200"/>
    </source>
</evidence>
<keyword evidence="7 16" id="KW-1133">Transmembrane helix</keyword>
<keyword evidence="18" id="KW-1185">Reference proteome</keyword>
<keyword evidence="11" id="KW-0325">Glycoprotein</keyword>
<organism evidence="17 18">
    <name type="scientific">Glossina austeni</name>
    <name type="common">Savannah tsetse fly</name>
    <dbReference type="NCBI Taxonomy" id="7395"/>
    <lineage>
        <taxon>Eukaryota</taxon>
        <taxon>Metazoa</taxon>
        <taxon>Ecdysozoa</taxon>
        <taxon>Arthropoda</taxon>
        <taxon>Hexapoda</taxon>
        <taxon>Insecta</taxon>
        <taxon>Pterygota</taxon>
        <taxon>Neoptera</taxon>
        <taxon>Endopterygota</taxon>
        <taxon>Diptera</taxon>
        <taxon>Brachycera</taxon>
        <taxon>Muscomorpha</taxon>
        <taxon>Hippoboscoidea</taxon>
        <taxon>Glossinidae</taxon>
        <taxon>Glossina</taxon>
    </lineage>
</organism>
<dbReference type="PRINTS" id="PR00176">
    <property type="entry name" value="NANEUSMPORT"/>
</dbReference>
<evidence type="ECO:0000256" key="2">
    <source>
        <dbReference type="ARBA" id="ARBA00006459"/>
    </source>
</evidence>
<protein>
    <recommendedName>
        <fullName evidence="14">Sodium-dependent nutrient amino acid transporter 1</fullName>
    </recommendedName>
</protein>
<dbReference type="SUPFAM" id="SSF161070">
    <property type="entry name" value="SNF-like"/>
    <property type="match status" value="1"/>
</dbReference>
<keyword evidence="9" id="KW-0406">Ion transport</keyword>
<evidence type="ECO:0000256" key="4">
    <source>
        <dbReference type="ARBA" id="ARBA00022692"/>
    </source>
</evidence>
<dbReference type="GO" id="GO:0015179">
    <property type="term" value="F:L-amino acid transmembrane transporter activity"/>
    <property type="evidence" value="ECO:0007669"/>
    <property type="project" value="TreeGrafter"/>
</dbReference>
<evidence type="ECO:0000256" key="9">
    <source>
        <dbReference type="ARBA" id="ARBA00023065"/>
    </source>
</evidence>
<evidence type="ECO:0000256" key="15">
    <source>
        <dbReference type="PIRSR" id="PIRSR600175-1"/>
    </source>
</evidence>
<comment type="similarity">
    <text evidence="2">Belongs to the sodium:neurotransmitter symporter (SNF) (TC 2.A.22) family.</text>
</comment>
<accession>A0A1A9VQ62</accession>
<evidence type="ECO:0000256" key="8">
    <source>
        <dbReference type="ARBA" id="ARBA00023053"/>
    </source>
</evidence>
<proteinExistence type="inferred from homology"/>
<evidence type="ECO:0000256" key="5">
    <source>
        <dbReference type="ARBA" id="ARBA00022847"/>
    </source>
</evidence>
<reference evidence="17" key="1">
    <citation type="submission" date="2020-05" db="UniProtKB">
        <authorList>
            <consortium name="EnsemblMetazoa"/>
        </authorList>
    </citation>
    <scope>IDENTIFICATION</scope>
    <source>
        <strain evidence="17">TTRI</strain>
    </source>
</reference>
<dbReference type="PANTHER" id="PTHR11616:SF321">
    <property type="entry name" value="SODIUM-DEPENDENT NUTRIENT AMINO ACID TRANSPORTER 1-RELATED"/>
    <property type="match status" value="1"/>
</dbReference>
<evidence type="ECO:0000256" key="1">
    <source>
        <dbReference type="ARBA" id="ARBA00004141"/>
    </source>
</evidence>
<name>A0A1A9VQ62_GLOAU</name>
<comment type="subcellular location">
    <subcellularLocation>
        <location evidence="1">Membrane</location>
        <topology evidence="1">Multi-pass membrane protein</topology>
    </subcellularLocation>
</comment>
<keyword evidence="12" id="KW-0739">Sodium transport</keyword>
<dbReference type="Pfam" id="PF00209">
    <property type="entry name" value="SNF"/>
    <property type="match status" value="1"/>
</dbReference>
<keyword evidence="6" id="KW-0029">Amino-acid transport</keyword>
<keyword evidence="10 16" id="KW-0472">Membrane</keyword>
<evidence type="ECO:0000256" key="10">
    <source>
        <dbReference type="ARBA" id="ARBA00023136"/>
    </source>
</evidence>
<evidence type="ECO:0000256" key="11">
    <source>
        <dbReference type="ARBA" id="ARBA00023180"/>
    </source>
</evidence>
<feature type="transmembrane region" description="Helical" evidence="16">
    <location>
        <begin position="25"/>
        <end position="46"/>
    </location>
</feature>
<comment type="function">
    <text evidence="13">Unusual broad substrate spectrum amino acid:sodium cotransporter that promotes absorption of the D isomers of essential amino acids. Neutral amino acids are the preferred substrates, especially methionine and phenylalanine.</text>
</comment>
<keyword evidence="3" id="KW-0813">Transport</keyword>
<keyword evidence="8 15" id="KW-0915">Sodium</keyword>
<evidence type="ECO:0000256" key="12">
    <source>
        <dbReference type="ARBA" id="ARBA00023201"/>
    </source>
</evidence>
<dbReference type="PANTHER" id="PTHR11616">
    <property type="entry name" value="SODIUM/CHLORIDE DEPENDENT TRANSPORTER"/>
    <property type="match status" value="1"/>
</dbReference>
<sequence>MVGGVEFKLHRFSDCQKIEDKFNGIMVQCFVSLTVYFDAIIVYASYNKFDHNVYRDATIITGLDTFTSLLAGCTIFGITGHLAHEIGTDDIGSVVKGGAGLAFISYPKAIAKFQSLPKIFSVLFFIMLFILGVGSNMGIVSRKGAAIKDNFGVRLLNWFTRVYNASKEFFSRLHDSRSETLGKIVALELYF</sequence>
<dbReference type="STRING" id="7395.A0A1A9VQ62"/>
<dbReference type="InterPro" id="IPR000175">
    <property type="entry name" value="Na/ntran_symport"/>
</dbReference>
<evidence type="ECO:0000256" key="6">
    <source>
        <dbReference type="ARBA" id="ARBA00022970"/>
    </source>
</evidence>
<evidence type="ECO:0000256" key="13">
    <source>
        <dbReference type="ARBA" id="ARBA00037785"/>
    </source>
</evidence>
<keyword evidence="15" id="KW-0479">Metal-binding</keyword>
<evidence type="ECO:0000313" key="17">
    <source>
        <dbReference type="EnsemblMetazoa" id="GAUT044046-PA"/>
    </source>
</evidence>
<feature type="binding site" evidence="15">
    <location>
        <position position="131"/>
    </location>
    <ligand>
        <name>Na(+)</name>
        <dbReference type="ChEBI" id="CHEBI:29101"/>
        <label>1</label>
    </ligand>
</feature>
<feature type="binding site" evidence="15">
    <location>
        <position position="135"/>
    </location>
    <ligand>
        <name>Na(+)</name>
        <dbReference type="ChEBI" id="CHEBI:29101"/>
        <label>1</label>
    </ligand>
</feature>
<dbReference type="PROSITE" id="PS50267">
    <property type="entry name" value="NA_NEUROTRAN_SYMP_3"/>
    <property type="match status" value="1"/>
</dbReference>
<dbReference type="Proteomes" id="UP000078200">
    <property type="component" value="Unassembled WGS sequence"/>
</dbReference>
<evidence type="ECO:0000256" key="14">
    <source>
        <dbReference type="ARBA" id="ARBA00040215"/>
    </source>
</evidence>
<keyword evidence="4 16" id="KW-0812">Transmembrane</keyword>
<feature type="transmembrane region" description="Helical" evidence="16">
    <location>
        <begin position="119"/>
        <end position="140"/>
    </location>
</feature>
<dbReference type="InterPro" id="IPR037272">
    <property type="entry name" value="SNS_sf"/>
</dbReference>
<evidence type="ECO:0000256" key="16">
    <source>
        <dbReference type="SAM" id="Phobius"/>
    </source>
</evidence>
<evidence type="ECO:0000256" key="7">
    <source>
        <dbReference type="ARBA" id="ARBA00022989"/>
    </source>
</evidence>
<dbReference type="VEuPathDB" id="VectorBase:GAUT044046"/>
<feature type="binding site" evidence="15">
    <location>
        <position position="32"/>
    </location>
    <ligand>
        <name>Na(+)</name>
        <dbReference type="ChEBI" id="CHEBI:29101"/>
        <label>1</label>
    </ligand>
</feature>
<dbReference type="GO" id="GO:0089718">
    <property type="term" value="P:amino acid import across plasma membrane"/>
    <property type="evidence" value="ECO:0007669"/>
    <property type="project" value="TreeGrafter"/>
</dbReference>
<dbReference type="GO" id="GO:0046872">
    <property type="term" value="F:metal ion binding"/>
    <property type="evidence" value="ECO:0007669"/>
    <property type="project" value="UniProtKB-KW"/>
</dbReference>
<dbReference type="AlphaFoldDB" id="A0A1A9VQ62"/>
<dbReference type="EnsemblMetazoa" id="GAUT044046-RA">
    <property type="protein sequence ID" value="GAUT044046-PA"/>
    <property type="gene ID" value="GAUT044046"/>
</dbReference>
<keyword evidence="5" id="KW-0769">Symport</keyword>